<evidence type="ECO:0000256" key="3">
    <source>
        <dbReference type="ARBA" id="ARBA00022490"/>
    </source>
</evidence>
<comment type="similarity">
    <text evidence="2">Belongs to the EspG family.</text>
</comment>
<accession>A0ABZ1NAB4</accession>
<evidence type="ECO:0000256" key="4">
    <source>
        <dbReference type="ARBA" id="ARBA00023186"/>
    </source>
</evidence>
<name>A0ABZ1NAB4_9NOCA</name>
<comment type="subcellular location">
    <subcellularLocation>
        <location evidence="1">Cytoplasm</location>
    </subcellularLocation>
</comment>
<sequence length="250" mass="27884">MTDGSSWRFTPDEFAWVWSAETGQDYPYPISILESPTADLDTYSKRRHSIATRYPRGADAGLSRALQTLNDPELRILCTGQIHPSGDRIRCLAVADGDYGVLLHQLPGPTAEFGSGLELMVTQRTNLSRGIVTTMPPAAPGKLPRMIGFTPRVRGEEPPTTYFVQPDGSEVVETRIRALLRAPRSAEGHLCIERGLRGDHRYPPHYMNWLDIREGHRATGRYLIDVDNDTVVNPASDAHIADQLTRRARL</sequence>
<keyword evidence="6" id="KW-1185">Reference proteome</keyword>
<dbReference type="RefSeq" id="WP_405148986.1">
    <property type="nucleotide sequence ID" value="NZ_CP109527.1"/>
</dbReference>
<dbReference type="InterPro" id="IPR025734">
    <property type="entry name" value="EspG"/>
</dbReference>
<keyword evidence="3" id="KW-0963">Cytoplasm</keyword>
<dbReference type="EMBL" id="CP109527">
    <property type="protein sequence ID" value="WTY36912.1"/>
    <property type="molecule type" value="Genomic_DNA"/>
</dbReference>
<dbReference type="Pfam" id="PF14011">
    <property type="entry name" value="ESX-1_EspG"/>
    <property type="match status" value="1"/>
</dbReference>
<dbReference type="Proteomes" id="UP001621418">
    <property type="component" value="Chromosome"/>
</dbReference>
<keyword evidence="4" id="KW-0143">Chaperone</keyword>
<organism evidence="5 6">
    <name type="scientific">Nocardia salmonicida</name>
    <dbReference type="NCBI Taxonomy" id="53431"/>
    <lineage>
        <taxon>Bacteria</taxon>
        <taxon>Bacillati</taxon>
        <taxon>Actinomycetota</taxon>
        <taxon>Actinomycetes</taxon>
        <taxon>Mycobacteriales</taxon>
        <taxon>Nocardiaceae</taxon>
        <taxon>Nocardia</taxon>
    </lineage>
</organism>
<gene>
    <name evidence="5" type="ORF">OG308_03195</name>
</gene>
<proteinExistence type="inferred from homology"/>
<protein>
    <submittedName>
        <fullName evidence="5">ESX secretion-associated protein EspG</fullName>
    </submittedName>
</protein>
<evidence type="ECO:0000313" key="5">
    <source>
        <dbReference type="EMBL" id="WTY36912.1"/>
    </source>
</evidence>
<reference evidence="5 6" key="1">
    <citation type="submission" date="2022-10" db="EMBL/GenBank/DDBJ databases">
        <title>The complete genomes of actinobacterial strains from the NBC collection.</title>
        <authorList>
            <person name="Joergensen T.S."/>
            <person name="Alvarez Arevalo M."/>
            <person name="Sterndorff E.B."/>
            <person name="Faurdal D."/>
            <person name="Vuksanovic O."/>
            <person name="Mourched A.-S."/>
            <person name="Charusanti P."/>
            <person name="Shaw S."/>
            <person name="Blin K."/>
            <person name="Weber T."/>
        </authorList>
    </citation>
    <scope>NUCLEOTIDE SEQUENCE [LARGE SCALE GENOMIC DNA]</scope>
    <source>
        <strain evidence="5 6">NBC_01413</strain>
    </source>
</reference>
<evidence type="ECO:0000256" key="1">
    <source>
        <dbReference type="ARBA" id="ARBA00004496"/>
    </source>
</evidence>
<evidence type="ECO:0000256" key="2">
    <source>
        <dbReference type="ARBA" id="ARBA00006411"/>
    </source>
</evidence>
<evidence type="ECO:0000313" key="6">
    <source>
        <dbReference type="Proteomes" id="UP001621418"/>
    </source>
</evidence>